<dbReference type="PANTHER" id="PTHR43726:SF1">
    <property type="entry name" value="BIOTIN SYNTHASE"/>
    <property type="match status" value="1"/>
</dbReference>
<feature type="domain" description="Radical SAM core" evidence="9">
    <location>
        <begin position="46"/>
        <end position="271"/>
    </location>
</feature>
<organism evidence="10 11">
    <name type="scientific">Acidilutibacter cellobiosedens</name>
    <dbReference type="NCBI Taxonomy" id="2507161"/>
    <lineage>
        <taxon>Bacteria</taxon>
        <taxon>Bacillati</taxon>
        <taxon>Bacillota</taxon>
        <taxon>Tissierellia</taxon>
        <taxon>Tissierellales</taxon>
        <taxon>Acidilutibacteraceae</taxon>
        <taxon>Acidilutibacter</taxon>
    </lineage>
</organism>
<dbReference type="GO" id="GO:0046872">
    <property type="term" value="F:metal ion binding"/>
    <property type="evidence" value="ECO:0007669"/>
    <property type="project" value="UniProtKB-KW"/>
</dbReference>
<evidence type="ECO:0000256" key="3">
    <source>
        <dbReference type="ARBA" id="ARBA00022723"/>
    </source>
</evidence>
<keyword evidence="5 7" id="KW-0411">Iron-sulfur</keyword>
<dbReference type="CDD" id="cd01335">
    <property type="entry name" value="Radical_SAM"/>
    <property type="match status" value="1"/>
</dbReference>
<keyword evidence="2 7" id="KW-0949">S-adenosyl-L-methionine</keyword>
<evidence type="ECO:0000313" key="10">
    <source>
        <dbReference type="EMBL" id="QAT61128.1"/>
    </source>
</evidence>
<evidence type="ECO:0000256" key="8">
    <source>
        <dbReference type="PIRSR" id="PIRSR004762-2"/>
    </source>
</evidence>
<dbReference type="SFLD" id="SFLDS00029">
    <property type="entry name" value="Radical_SAM"/>
    <property type="match status" value="1"/>
</dbReference>
<evidence type="ECO:0000256" key="7">
    <source>
        <dbReference type="PIRSR" id="PIRSR004762-1"/>
    </source>
</evidence>
<evidence type="ECO:0000259" key="9">
    <source>
        <dbReference type="PROSITE" id="PS51918"/>
    </source>
</evidence>
<dbReference type="Gene3D" id="3.20.20.70">
    <property type="entry name" value="Aldolase class I"/>
    <property type="match status" value="1"/>
</dbReference>
<dbReference type="Proteomes" id="UP000287969">
    <property type="component" value="Chromosome"/>
</dbReference>
<evidence type="ECO:0000256" key="2">
    <source>
        <dbReference type="ARBA" id="ARBA00022691"/>
    </source>
</evidence>
<dbReference type="InterPro" id="IPR024021">
    <property type="entry name" value="FeFe-hyd_HydE_rSAM"/>
</dbReference>
<dbReference type="RefSeq" id="WP_128752215.1">
    <property type="nucleotide sequence ID" value="NZ_CP035282.1"/>
</dbReference>
<dbReference type="SFLD" id="SFLDF00348">
    <property type="entry name" value="FeFe_hydrogenase_maturase_(Hyd"/>
    <property type="match status" value="1"/>
</dbReference>
<dbReference type="InterPro" id="IPR013785">
    <property type="entry name" value="Aldolase_TIM"/>
</dbReference>
<dbReference type="PIRSF" id="PIRSF004762">
    <property type="entry name" value="CHP00423"/>
    <property type="match status" value="1"/>
</dbReference>
<accession>A0A410QB84</accession>
<dbReference type="GO" id="GO:0051539">
    <property type="term" value="F:4 iron, 4 sulfur cluster binding"/>
    <property type="evidence" value="ECO:0007669"/>
    <property type="project" value="UniProtKB-KW"/>
</dbReference>
<gene>
    <name evidence="10" type="primary">hydE</name>
    <name evidence="10" type="ORF">EQM13_05770</name>
</gene>
<dbReference type="SFLD" id="SFLDG01060">
    <property type="entry name" value="BATS_domain_containing"/>
    <property type="match status" value="1"/>
</dbReference>
<dbReference type="InterPro" id="IPR058240">
    <property type="entry name" value="rSAM_sf"/>
</dbReference>
<dbReference type="EMBL" id="CP035282">
    <property type="protein sequence ID" value="QAT61128.1"/>
    <property type="molecule type" value="Genomic_DNA"/>
</dbReference>
<dbReference type="PANTHER" id="PTHR43726">
    <property type="entry name" value="3-METHYLORNITHINE SYNTHASE"/>
    <property type="match status" value="1"/>
</dbReference>
<feature type="binding site" evidence="7">
    <location>
        <position position="60"/>
    </location>
    <ligand>
        <name>[4Fe-4S] cluster</name>
        <dbReference type="ChEBI" id="CHEBI:49883"/>
        <note>4Fe-4S-S-AdoMet</note>
    </ligand>
</feature>
<dbReference type="SMART" id="SM00729">
    <property type="entry name" value="Elp3"/>
    <property type="match status" value="1"/>
</dbReference>
<reference evidence="11" key="1">
    <citation type="submission" date="2019-01" db="EMBL/GenBank/DDBJ databases">
        <title>Draft genomes of a novel of Sporanaerobacter strains.</title>
        <authorList>
            <person name="Ma S."/>
        </authorList>
    </citation>
    <scope>NUCLEOTIDE SEQUENCE [LARGE SCALE GENOMIC DNA]</scope>
    <source>
        <strain evidence="11">NJN-17</strain>
    </source>
</reference>
<feature type="binding site" evidence="8">
    <location>
        <position position="135"/>
    </location>
    <ligand>
        <name>(3R)-3-methyl-D-ornithine</name>
        <dbReference type="ChEBI" id="CHEBI:64642"/>
    </ligand>
</feature>
<feature type="binding site" evidence="8">
    <location>
        <position position="180"/>
    </location>
    <ligand>
        <name>S-adenosyl-L-methionine</name>
        <dbReference type="ChEBI" id="CHEBI:59789"/>
    </ligand>
</feature>
<evidence type="ECO:0000313" key="11">
    <source>
        <dbReference type="Proteomes" id="UP000287969"/>
    </source>
</evidence>
<dbReference type="SFLD" id="SFLDG01280">
    <property type="entry name" value="HydE/PylB-like"/>
    <property type="match status" value="1"/>
</dbReference>
<dbReference type="SUPFAM" id="SSF102114">
    <property type="entry name" value="Radical SAM enzymes"/>
    <property type="match status" value="1"/>
</dbReference>
<evidence type="ECO:0000256" key="6">
    <source>
        <dbReference type="ARBA" id="ARBA00034078"/>
    </source>
</evidence>
<dbReference type="InterPro" id="IPR006638">
    <property type="entry name" value="Elp3/MiaA/NifB-like_rSAM"/>
</dbReference>
<dbReference type="InterPro" id="IPR034422">
    <property type="entry name" value="HydE/PylB-like"/>
</dbReference>
<dbReference type="PROSITE" id="PS51918">
    <property type="entry name" value="RADICAL_SAM"/>
    <property type="match status" value="1"/>
</dbReference>
<keyword evidence="3" id="KW-0479">Metal-binding</keyword>
<comment type="cofactor">
    <cofactor evidence="6">
        <name>[2Fe-2S] cluster</name>
        <dbReference type="ChEBI" id="CHEBI:190135"/>
    </cofactor>
</comment>
<feature type="binding site" evidence="8">
    <location>
        <position position="160"/>
    </location>
    <ligand>
        <name>S-adenosyl-L-methionine</name>
        <dbReference type="ChEBI" id="CHEBI:59789"/>
    </ligand>
</feature>
<name>A0A410QB84_9FIRM</name>
<dbReference type="SMART" id="SM00876">
    <property type="entry name" value="BATS"/>
    <property type="match status" value="1"/>
</dbReference>
<dbReference type="InterPro" id="IPR010722">
    <property type="entry name" value="BATS_dom"/>
</dbReference>
<keyword evidence="4 7" id="KW-0408">Iron</keyword>
<protein>
    <submittedName>
        <fullName evidence="10">[FeFe] hydrogenase H-cluster radical SAM maturase HydE</fullName>
    </submittedName>
</protein>
<proteinExistence type="predicted"/>
<dbReference type="OrthoDB" id="9775764at2"/>
<dbReference type="NCBIfam" id="TIGR03956">
    <property type="entry name" value="rSAM_HydE"/>
    <property type="match status" value="1"/>
</dbReference>
<dbReference type="Pfam" id="PF04055">
    <property type="entry name" value="Radical_SAM"/>
    <property type="match status" value="1"/>
</dbReference>
<sequence length="350" mass="40091">MLVEKLYENNELKPYELKELIEENSAEPSPKLLNAALSVRKKYYGNGIYFRGLIEFSNYCKNDCYYCGIRRGNVHAHRYRLTKEKILKCCRNGYRLGFRTFVLQSGEDMYYTDEIMTDIISSIRREFPDCAITLSVGEKSYETYERYFQAGADRYLLRHETANEEHYRKLHPKELSLKNRKQCLYNLKEIGFQIGAGFMVGSPYQTTDNLVEDLLFLKELNPHMVGIGPFVPSKDTIFAHEKKGTLNMTVALIAIIRLLLPKALIPSTTALGTIHPLGREKGFKAGANVVMPNLSPVGVRRDYSLYDNKICTGEEAAECRYCLDNRIKVAGFVPDFSRGDYYGMKSVHAL</sequence>
<dbReference type="GO" id="GO:0042364">
    <property type="term" value="P:water-soluble vitamin biosynthetic process"/>
    <property type="evidence" value="ECO:0007669"/>
    <property type="project" value="UniProtKB-ARBA"/>
</dbReference>
<evidence type="ECO:0000256" key="4">
    <source>
        <dbReference type="ARBA" id="ARBA00023004"/>
    </source>
</evidence>
<dbReference type="GO" id="GO:0044272">
    <property type="term" value="P:sulfur compound biosynthetic process"/>
    <property type="evidence" value="ECO:0007669"/>
    <property type="project" value="UniProtKB-ARBA"/>
</dbReference>
<comment type="cofactor">
    <cofactor evidence="7">
        <name>[4Fe-4S] cluster</name>
        <dbReference type="ChEBI" id="CHEBI:49883"/>
    </cofactor>
    <text evidence="7">Binds 1 [4Fe-4S] cluster. The cluster is coordinated with 3 cysteines and an exchangeable S-adenosyl-L-methionine.</text>
</comment>
<keyword evidence="11" id="KW-1185">Reference proteome</keyword>
<keyword evidence="1 7" id="KW-0004">4Fe-4S</keyword>
<dbReference type="KEGG" id="spoa:EQM13_05770"/>
<dbReference type="AlphaFoldDB" id="A0A410QB84"/>
<evidence type="ECO:0000256" key="5">
    <source>
        <dbReference type="ARBA" id="ARBA00023014"/>
    </source>
</evidence>
<dbReference type="InterPro" id="IPR007197">
    <property type="entry name" value="rSAM"/>
</dbReference>
<evidence type="ECO:0000256" key="1">
    <source>
        <dbReference type="ARBA" id="ARBA00022485"/>
    </source>
</evidence>
<feature type="binding site" evidence="7">
    <location>
        <position position="64"/>
    </location>
    <ligand>
        <name>[4Fe-4S] cluster</name>
        <dbReference type="ChEBI" id="CHEBI:49883"/>
        <note>4Fe-4S-S-AdoMet</note>
    </ligand>
</feature>
<feature type="binding site" evidence="7">
    <location>
        <position position="67"/>
    </location>
    <ligand>
        <name>[4Fe-4S] cluster</name>
        <dbReference type="ChEBI" id="CHEBI:49883"/>
        <note>4Fe-4S-S-AdoMet</note>
    </ligand>
</feature>
<dbReference type="GO" id="GO:0016740">
    <property type="term" value="F:transferase activity"/>
    <property type="evidence" value="ECO:0007669"/>
    <property type="project" value="TreeGrafter"/>
</dbReference>